<dbReference type="Gene3D" id="1.10.3210.10">
    <property type="entry name" value="Hypothetical protein af1432"/>
    <property type="match status" value="1"/>
</dbReference>
<accession>A0A858E9Q8</accession>
<sequence>MYYWFYQLFFKGGYVLFTIKDNVSNHLKTILANYEENQLTHVYRVAENFRKDKDEDAYYLSLLHDIFEDTAVRFSDVQTFLSLVDKDYLLGSLVHLTRIQNEAYTCYIQRLKQDNLAKKVKLAEILDYFSNNTIAFASQKEKYCKALAQLTKEDVMYD</sequence>
<name>A0A858E9Q8_9CAUD</name>
<organism evidence="1 2">
    <name type="scientific">Listeria phage vB_Liva_VAfA18</name>
    <dbReference type="NCBI Taxonomy" id="2712945"/>
    <lineage>
        <taxon>Viruses</taxon>
        <taxon>Duplodnaviria</taxon>
        <taxon>Heunggongvirae</taxon>
        <taxon>Uroviricota</taxon>
        <taxon>Caudoviricetes</taxon>
        <taxon>Herelleviridae</taxon>
        <taxon>Jasinskavirinae</taxon>
        <taxon>Pecentumvirus</taxon>
        <taxon>Pecentumvirus list36</taxon>
    </lineage>
</organism>
<protein>
    <submittedName>
        <fullName evidence="1">Uncharacterized protein</fullName>
    </submittedName>
</protein>
<proteinExistence type="predicted"/>
<gene>
    <name evidence="1" type="ORF">vBLivaVAfA18_068</name>
</gene>
<evidence type="ECO:0000313" key="2">
    <source>
        <dbReference type="Proteomes" id="UP000609966"/>
    </source>
</evidence>
<evidence type="ECO:0000313" key="1">
    <source>
        <dbReference type="EMBL" id="QIG60992.1"/>
    </source>
</evidence>
<dbReference type="EMBL" id="MN939540">
    <property type="protein sequence ID" value="QIG60992.1"/>
    <property type="molecule type" value="Genomic_DNA"/>
</dbReference>
<reference evidence="1" key="1">
    <citation type="submission" date="2020-01" db="EMBL/GenBank/DDBJ databases">
        <title>Comparative genomic and phylogenetic analyses of the P100virus genus of Listeria bacteriophages and report of two new members.</title>
        <authorList>
            <person name="Blanco Fernandez M.D."/>
            <person name="Barrios M.E."/>
            <person name="Mbayed V.A."/>
            <person name="Klumpp J."/>
        </authorList>
    </citation>
    <scope>NUCLEOTIDE SEQUENCE</scope>
</reference>
<dbReference type="SUPFAM" id="SSF109604">
    <property type="entry name" value="HD-domain/PDEase-like"/>
    <property type="match status" value="1"/>
</dbReference>
<dbReference type="Proteomes" id="UP000609966">
    <property type="component" value="Segment"/>
</dbReference>